<dbReference type="AlphaFoldDB" id="A0A915KQZ0"/>
<proteinExistence type="predicted"/>
<name>A0A915KQZ0_ROMCU</name>
<accession>A0A915KQZ0</accession>
<dbReference type="WBParaSite" id="nRc.2.0.1.t41307-RA">
    <property type="protein sequence ID" value="nRc.2.0.1.t41307-RA"/>
    <property type="gene ID" value="nRc.2.0.1.g41307"/>
</dbReference>
<protein>
    <submittedName>
        <fullName evidence="2">Uncharacterized protein</fullName>
    </submittedName>
</protein>
<evidence type="ECO:0000313" key="1">
    <source>
        <dbReference type="Proteomes" id="UP000887565"/>
    </source>
</evidence>
<dbReference type="Proteomes" id="UP000887565">
    <property type="component" value="Unplaced"/>
</dbReference>
<keyword evidence="1" id="KW-1185">Reference proteome</keyword>
<organism evidence="1 2">
    <name type="scientific">Romanomermis culicivorax</name>
    <name type="common">Nematode worm</name>
    <dbReference type="NCBI Taxonomy" id="13658"/>
    <lineage>
        <taxon>Eukaryota</taxon>
        <taxon>Metazoa</taxon>
        <taxon>Ecdysozoa</taxon>
        <taxon>Nematoda</taxon>
        <taxon>Enoplea</taxon>
        <taxon>Dorylaimia</taxon>
        <taxon>Mermithida</taxon>
        <taxon>Mermithoidea</taxon>
        <taxon>Mermithidae</taxon>
        <taxon>Romanomermis</taxon>
    </lineage>
</organism>
<sequence length="317" mass="34555">MSVDLDSSQTEYNAVDGSRSSFSEKQNSIQDSLSSVATFCPKKSISKLVNSVNNNEITIELLQYGEVCLGCRGDCSDPNCTFKASRLREMSKINVDKINETEDCNLNKIPVIKTSLSYQEALKNVTHNKILDVQNNEMPYNAALCCDRLPGSRKGSVIQNKFCSEDDEAWTSTSTGSDDSDLEMTPARIAQRPIFPPNDADPAGLQNGNGTVQRTISCTSEEENTSERSNDRNGDFTTSVAMISSGSTMASSLERSLELAAMHSDGLSDKEKRVRQVKLNLYGHRRTGSGHIRMIPAQAVLVETASSAESEEATAVV</sequence>
<reference evidence="2" key="1">
    <citation type="submission" date="2022-11" db="UniProtKB">
        <authorList>
            <consortium name="WormBaseParasite"/>
        </authorList>
    </citation>
    <scope>IDENTIFICATION</scope>
</reference>
<evidence type="ECO:0000313" key="2">
    <source>
        <dbReference type="WBParaSite" id="nRc.2.0.1.t41307-RA"/>
    </source>
</evidence>